<feature type="domain" description="Glycosyltransferase 2-like" evidence="1">
    <location>
        <begin position="6"/>
        <end position="126"/>
    </location>
</feature>
<comment type="caution">
    <text evidence="2">The sequence shown here is derived from an EMBL/GenBank/DDBJ whole genome shotgun (WGS) entry which is preliminary data.</text>
</comment>
<evidence type="ECO:0000313" key="2">
    <source>
        <dbReference type="EMBL" id="MFD1846381.1"/>
    </source>
</evidence>
<dbReference type="EMBL" id="JBHUGA010000011">
    <property type="protein sequence ID" value="MFD1846381.1"/>
    <property type="molecule type" value="Genomic_DNA"/>
</dbReference>
<organism evidence="2 3">
    <name type="scientific">Arthrobacter flavus</name>
    <dbReference type="NCBI Taxonomy" id="95172"/>
    <lineage>
        <taxon>Bacteria</taxon>
        <taxon>Bacillati</taxon>
        <taxon>Actinomycetota</taxon>
        <taxon>Actinomycetes</taxon>
        <taxon>Micrococcales</taxon>
        <taxon>Micrococcaceae</taxon>
        <taxon>Arthrobacter</taxon>
    </lineage>
</organism>
<dbReference type="Gene3D" id="3.90.550.10">
    <property type="entry name" value="Spore Coat Polysaccharide Biosynthesis Protein SpsA, Chain A"/>
    <property type="match status" value="1"/>
</dbReference>
<dbReference type="InterPro" id="IPR001173">
    <property type="entry name" value="Glyco_trans_2-like"/>
</dbReference>
<evidence type="ECO:0000259" key="1">
    <source>
        <dbReference type="Pfam" id="PF00535"/>
    </source>
</evidence>
<dbReference type="RefSeq" id="WP_343879652.1">
    <property type="nucleotide sequence ID" value="NZ_BAAAIJ010000047.1"/>
</dbReference>
<reference evidence="3" key="1">
    <citation type="journal article" date="2019" name="Int. J. Syst. Evol. Microbiol.">
        <title>The Global Catalogue of Microorganisms (GCM) 10K type strain sequencing project: providing services to taxonomists for standard genome sequencing and annotation.</title>
        <authorList>
            <consortium name="The Broad Institute Genomics Platform"/>
            <consortium name="The Broad Institute Genome Sequencing Center for Infectious Disease"/>
            <person name="Wu L."/>
            <person name="Ma J."/>
        </authorList>
    </citation>
    <scope>NUCLEOTIDE SEQUENCE [LARGE SCALE GENOMIC DNA]</scope>
    <source>
        <strain evidence="3">JCM 11496</strain>
    </source>
</reference>
<dbReference type="InterPro" id="IPR050834">
    <property type="entry name" value="Glycosyltransf_2"/>
</dbReference>
<dbReference type="EC" id="2.4.-.-" evidence="2"/>
<proteinExistence type="predicted"/>
<dbReference type="Proteomes" id="UP001597307">
    <property type="component" value="Unassembled WGS sequence"/>
</dbReference>
<gene>
    <name evidence="2" type="ORF">ACFSFX_07195</name>
</gene>
<dbReference type="Pfam" id="PF00535">
    <property type="entry name" value="Glycos_transf_2"/>
    <property type="match status" value="1"/>
</dbReference>
<dbReference type="SUPFAM" id="SSF53448">
    <property type="entry name" value="Nucleotide-diphospho-sugar transferases"/>
    <property type="match status" value="1"/>
</dbReference>
<keyword evidence="2" id="KW-0808">Transferase</keyword>
<evidence type="ECO:0000313" key="3">
    <source>
        <dbReference type="Proteomes" id="UP001597307"/>
    </source>
</evidence>
<keyword evidence="2" id="KW-0328">Glycosyltransferase</keyword>
<name>A0ABW4Q6R0_9MICC</name>
<protein>
    <submittedName>
        <fullName evidence="2">Glycosyltransferase</fullName>
        <ecNumber evidence="2">2.4.-.-</ecNumber>
    </submittedName>
</protein>
<keyword evidence="3" id="KW-1185">Reference proteome</keyword>
<dbReference type="PANTHER" id="PTHR43685:SF14">
    <property type="entry name" value="GLYCOSYLTRANSFERASE 2-LIKE DOMAIN-CONTAINING PROTEIN"/>
    <property type="match status" value="1"/>
</dbReference>
<dbReference type="InterPro" id="IPR029044">
    <property type="entry name" value="Nucleotide-diphossugar_trans"/>
</dbReference>
<dbReference type="PANTHER" id="PTHR43685">
    <property type="entry name" value="GLYCOSYLTRANSFERASE"/>
    <property type="match status" value="1"/>
</dbReference>
<dbReference type="GO" id="GO:0016757">
    <property type="term" value="F:glycosyltransferase activity"/>
    <property type="evidence" value="ECO:0007669"/>
    <property type="project" value="UniProtKB-KW"/>
</dbReference>
<sequence>MSPTLSVVIPCRNDGDLLALCLQALGAQTRPPLEVIVVDNGSTDSTIAIAEAHGARVVTEPVIGIGAAAAAGYNAAQGTIIVRCDADSVPSGDWLEKIATRFADDVGLAALTGPGQFYEVSRWRAAAADLLYMRAYLVLMGAAMAHWPLFGSNMAFRSEVWEAVRARVHSTDPEVHDDVDLAFALAPGHRTACDFSLRVGISPRALIGGADLRRRFVRAFRTIGLHWRVSPPWQRWVNQLRPAGRRGDYPAG</sequence>
<accession>A0ABW4Q6R0</accession>